<keyword evidence="8" id="KW-1185">Reference proteome</keyword>
<dbReference type="GO" id="GO:0016020">
    <property type="term" value="C:membrane"/>
    <property type="evidence" value="ECO:0007669"/>
    <property type="project" value="UniProtKB-SubCell"/>
</dbReference>
<gene>
    <name evidence="7" type="ORF">B0H66DRAFT_275516</name>
</gene>
<reference evidence="7" key="2">
    <citation type="submission" date="2023-06" db="EMBL/GenBank/DDBJ databases">
        <authorList>
            <consortium name="Lawrence Berkeley National Laboratory"/>
            <person name="Haridas S."/>
            <person name="Hensen N."/>
            <person name="Bonometti L."/>
            <person name="Westerberg I."/>
            <person name="Brannstrom I.O."/>
            <person name="Guillou S."/>
            <person name="Cros-Aarteil S."/>
            <person name="Calhoun S."/>
            <person name="Kuo A."/>
            <person name="Mondo S."/>
            <person name="Pangilinan J."/>
            <person name="Riley R."/>
            <person name="Labutti K."/>
            <person name="Andreopoulos B."/>
            <person name="Lipzen A."/>
            <person name="Chen C."/>
            <person name="Yanf M."/>
            <person name="Daum C."/>
            <person name="Ng V."/>
            <person name="Clum A."/>
            <person name="Steindorff A."/>
            <person name="Ohm R."/>
            <person name="Martin F."/>
            <person name="Silar P."/>
            <person name="Natvig D."/>
            <person name="Lalanne C."/>
            <person name="Gautier V."/>
            <person name="Ament-Velasquez S.L."/>
            <person name="Kruys A."/>
            <person name="Hutchinson M.I."/>
            <person name="Powell A.J."/>
            <person name="Barry K."/>
            <person name="Miller A.N."/>
            <person name="Grigoriev I.V."/>
            <person name="Debuchy R."/>
            <person name="Gladieux P."/>
            <person name="Thoren M.H."/>
            <person name="Johannesson H."/>
        </authorList>
    </citation>
    <scope>NUCLEOTIDE SEQUENCE</scope>
    <source>
        <strain evidence="7">CBS 118394</strain>
    </source>
</reference>
<dbReference type="GO" id="GO:0015095">
    <property type="term" value="F:magnesium ion transmembrane transporter activity"/>
    <property type="evidence" value="ECO:0007669"/>
    <property type="project" value="InterPro"/>
</dbReference>
<feature type="transmembrane region" description="Helical" evidence="6">
    <location>
        <begin position="245"/>
        <end position="264"/>
    </location>
</feature>
<sequence length="345" mass="37025">MSDTRYIGVLLALCSSVAIGSSYVVIKVGLKDASERHGFRGDGHEYMRNLTWWTGMVLHAAGELFNFAAYTFAPAVLVTPLGALSVLTATVLGAYFLHERLNLVGRLGCALCLVGSLLIIANAPPDKEVDSIDEMLTLAVRPAFLLFCIVTTVYCLVLVHLVCPRYGHKNPLYYLSICAGAGAVSVMALKAFGLAIKLTVAGANQFGHVSTYLFAIVATGCIVVQMNYFNKALSVFPQSIVSPTYYVTFTSAVLIASFILFQGFNITDSVKSASLLLGFLTIFTGVYLLNFNGSDVDHPDHGSALSSRYELASLAGSFDSSRTRISLQDLPPPPRSTTSTRSSST</sequence>
<name>A0AAE0I0I2_9PEZI</name>
<comment type="caution">
    <text evidence="7">The sequence shown here is derived from an EMBL/GenBank/DDBJ whole genome shotgun (WGS) entry which is preliminary data.</text>
</comment>
<organism evidence="7 8">
    <name type="scientific">Apodospora peruviana</name>
    <dbReference type="NCBI Taxonomy" id="516989"/>
    <lineage>
        <taxon>Eukaryota</taxon>
        <taxon>Fungi</taxon>
        <taxon>Dikarya</taxon>
        <taxon>Ascomycota</taxon>
        <taxon>Pezizomycotina</taxon>
        <taxon>Sordariomycetes</taxon>
        <taxon>Sordariomycetidae</taxon>
        <taxon>Sordariales</taxon>
        <taxon>Lasiosphaeriaceae</taxon>
        <taxon>Apodospora</taxon>
    </lineage>
</organism>
<keyword evidence="4 6" id="KW-0472">Membrane</keyword>
<protein>
    <submittedName>
        <fullName evidence="7">Magnesium transporter</fullName>
    </submittedName>
</protein>
<evidence type="ECO:0000256" key="4">
    <source>
        <dbReference type="ARBA" id="ARBA00023136"/>
    </source>
</evidence>
<dbReference type="Pfam" id="PF05653">
    <property type="entry name" value="Mg_trans_NIPA"/>
    <property type="match status" value="1"/>
</dbReference>
<feature type="transmembrane region" description="Helical" evidence="6">
    <location>
        <begin position="270"/>
        <end position="289"/>
    </location>
</feature>
<dbReference type="InterPro" id="IPR008521">
    <property type="entry name" value="Mg_trans_NIPA"/>
</dbReference>
<feature type="compositionally biased region" description="Low complexity" evidence="5">
    <location>
        <begin position="336"/>
        <end position="345"/>
    </location>
</feature>
<evidence type="ECO:0000256" key="2">
    <source>
        <dbReference type="ARBA" id="ARBA00022692"/>
    </source>
</evidence>
<evidence type="ECO:0000256" key="6">
    <source>
        <dbReference type="SAM" id="Phobius"/>
    </source>
</evidence>
<dbReference type="PANTHER" id="PTHR12570">
    <property type="match status" value="1"/>
</dbReference>
<dbReference type="AlphaFoldDB" id="A0AAE0I0I2"/>
<dbReference type="PANTHER" id="PTHR12570:SF85">
    <property type="entry name" value="DUF803 DOMAIN MEMBRANE PROTEIN (AFU_ORTHOLOGUE AFUA_1G15880)"/>
    <property type="match status" value="1"/>
</dbReference>
<dbReference type="Gene3D" id="1.10.3730.20">
    <property type="match status" value="1"/>
</dbReference>
<feature type="transmembrane region" description="Helical" evidence="6">
    <location>
        <begin position="6"/>
        <end position="30"/>
    </location>
</feature>
<accession>A0AAE0I0I2</accession>
<comment type="subcellular location">
    <subcellularLocation>
        <location evidence="1">Membrane</location>
        <topology evidence="1">Multi-pass membrane protein</topology>
    </subcellularLocation>
</comment>
<reference evidence="7" key="1">
    <citation type="journal article" date="2023" name="Mol. Phylogenet. Evol.">
        <title>Genome-scale phylogeny and comparative genomics of the fungal order Sordariales.</title>
        <authorList>
            <person name="Hensen N."/>
            <person name="Bonometti L."/>
            <person name="Westerberg I."/>
            <person name="Brannstrom I.O."/>
            <person name="Guillou S."/>
            <person name="Cros-Aarteil S."/>
            <person name="Calhoun S."/>
            <person name="Haridas S."/>
            <person name="Kuo A."/>
            <person name="Mondo S."/>
            <person name="Pangilinan J."/>
            <person name="Riley R."/>
            <person name="LaButti K."/>
            <person name="Andreopoulos B."/>
            <person name="Lipzen A."/>
            <person name="Chen C."/>
            <person name="Yan M."/>
            <person name="Daum C."/>
            <person name="Ng V."/>
            <person name="Clum A."/>
            <person name="Steindorff A."/>
            <person name="Ohm R.A."/>
            <person name="Martin F."/>
            <person name="Silar P."/>
            <person name="Natvig D.O."/>
            <person name="Lalanne C."/>
            <person name="Gautier V."/>
            <person name="Ament-Velasquez S.L."/>
            <person name="Kruys A."/>
            <person name="Hutchinson M.I."/>
            <person name="Powell A.J."/>
            <person name="Barry K."/>
            <person name="Miller A.N."/>
            <person name="Grigoriev I.V."/>
            <person name="Debuchy R."/>
            <person name="Gladieux P."/>
            <person name="Hiltunen Thoren M."/>
            <person name="Johannesson H."/>
        </authorList>
    </citation>
    <scope>NUCLEOTIDE SEQUENCE</scope>
    <source>
        <strain evidence="7">CBS 118394</strain>
    </source>
</reference>
<keyword evidence="3 6" id="KW-1133">Transmembrane helix</keyword>
<proteinExistence type="predicted"/>
<feature type="transmembrane region" description="Helical" evidence="6">
    <location>
        <begin position="172"/>
        <end position="192"/>
    </location>
</feature>
<dbReference type="SUPFAM" id="SSF103481">
    <property type="entry name" value="Multidrug resistance efflux transporter EmrE"/>
    <property type="match status" value="1"/>
</dbReference>
<keyword evidence="2 6" id="KW-0812">Transmembrane</keyword>
<evidence type="ECO:0000256" key="3">
    <source>
        <dbReference type="ARBA" id="ARBA00022989"/>
    </source>
</evidence>
<evidence type="ECO:0000256" key="5">
    <source>
        <dbReference type="SAM" id="MobiDB-lite"/>
    </source>
</evidence>
<evidence type="ECO:0000313" key="7">
    <source>
        <dbReference type="EMBL" id="KAK3316034.1"/>
    </source>
</evidence>
<evidence type="ECO:0000256" key="1">
    <source>
        <dbReference type="ARBA" id="ARBA00004141"/>
    </source>
</evidence>
<dbReference type="EMBL" id="JAUEDM010000005">
    <property type="protein sequence ID" value="KAK3316034.1"/>
    <property type="molecule type" value="Genomic_DNA"/>
</dbReference>
<feature type="transmembrane region" description="Helical" evidence="6">
    <location>
        <begin position="104"/>
        <end position="123"/>
    </location>
</feature>
<evidence type="ECO:0000313" key="8">
    <source>
        <dbReference type="Proteomes" id="UP001283341"/>
    </source>
</evidence>
<dbReference type="InterPro" id="IPR037185">
    <property type="entry name" value="EmrE-like"/>
</dbReference>
<feature type="transmembrane region" description="Helical" evidence="6">
    <location>
        <begin position="212"/>
        <end position="233"/>
    </location>
</feature>
<feature type="transmembrane region" description="Helical" evidence="6">
    <location>
        <begin position="75"/>
        <end position="97"/>
    </location>
</feature>
<feature type="transmembrane region" description="Helical" evidence="6">
    <location>
        <begin position="143"/>
        <end position="163"/>
    </location>
</feature>
<feature type="region of interest" description="Disordered" evidence="5">
    <location>
        <begin position="324"/>
        <end position="345"/>
    </location>
</feature>
<dbReference type="Proteomes" id="UP001283341">
    <property type="component" value="Unassembled WGS sequence"/>
</dbReference>